<protein>
    <submittedName>
        <fullName evidence="10">Methyl-accepting chemotaxis protein</fullName>
    </submittedName>
</protein>
<dbReference type="PANTHER" id="PTHR32089:SF112">
    <property type="entry name" value="LYSOZYME-LIKE PROTEIN-RELATED"/>
    <property type="match status" value="1"/>
</dbReference>
<keyword evidence="2" id="KW-1003">Cell membrane</keyword>
<evidence type="ECO:0000259" key="8">
    <source>
        <dbReference type="PROSITE" id="PS50111"/>
    </source>
</evidence>
<dbReference type="CDD" id="cd06225">
    <property type="entry name" value="HAMP"/>
    <property type="match status" value="1"/>
</dbReference>
<evidence type="ECO:0000256" key="7">
    <source>
        <dbReference type="SAM" id="Phobius"/>
    </source>
</evidence>
<evidence type="ECO:0000256" key="6">
    <source>
        <dbReference type="PROSITE-ProRule" id="PRU00284"/>
    </source>
</evidence>
<evidence type="ECO:0000256" key="2">
    <source>
        <dbReference type="ARBA" id="ARBA00022475"/>
    </source>
</evidence>
<dbReference type="PANTHER" id="PTHR32089">
    <property type="entry name" value="METHYL-ACCEPTING CHEMOTAXIS PROTEIN MCPB"/>
    <property type="match status" value="1"/>
</dbReference>
<feature type="domain" description="HAMP" evidence="9">
    <location>
        <begin position="211"/>
        <end position="265"/>
    </location>
</feature>
<dbReference type="Pfam" id="PF00015">
    <property type="entry name" value="MCPsignal"/>
    <property type="match status" value="1"/>
</dbReference>
<feature type="transmembrane region" description="Helical" evidence="7">
    <location>
        <begin position="190"/>
        <end position="210"/>
    </location>
</feature>
<evidence type="ECO:0000259" key="9">
    <source>
        <dbReference type="PROSITE" id="PS50885"/>
    </source>
</evidence>
<dbReference type="GO" id="GO:0006935">
    <property type="term" value="P:chemotaxis"/>
    <property type="evidence" value="ECO:0007669"/>
    <property type="project" value="UniProtKB-ARBA"/>
</dbReference>
<evidence type="ECO:0000256" key="5">
    <source>
        <dbReference type="ARBA" id="ARBA00029447"/>
    </source>
</evidence>
<dbReference type="CDD" id="cd11386">
    <property type="entry name" value="MCP_signal"/>
    <property type="match status" value="1"/>
</dbReference>
<keyword evidence="11" id="KW-1185">Reference proteome</keyword>
<dbReference type="Gene3D" id="1.10.8.500">
    <property type="entry name" value="HAMP domain in histidine kinase"/>
    <property type="match status" value="1"/>
</dbReference>
<dbReference type="GO" id="GO:0005886">
    <property type="term" value="C:plasma membrane"/>
    <property type="evidence" value="ECO:0007669"/>
    <property type="project" value="UniProtKB-SubCell"/>
</dbReference>
<feature type="domain" description="Methyl-accepting transducer" evidence="8">
    <location>
        <begin position="284"/>
        <end position="520"/>
    </location>
</feature>
<dbReference type="OrthoDB" id="2379189at2"/>
<dbReference type="Proteomes" id="UP000245634">
    <property type="component" value="Unassembled WGS sequence"/>
</dbReference>
<dbReference type="SUPFAM" id="SSF58104">
    <property type="entry name" value="Methyl-accepting chemotaxis protein (MCP) signaling domain"/>
    <property type="match status" value="1"/>
</dbReference>
<dbReference type="InterPro" id="IPR004089">
    <property type="entry name" value="MCPsignal_dom"/>
</dbReference>
<dbReference type="AlphaFoldDB" id="A0A316D6R7"/>
<reference evidence="10 11" key="1">
    <citation type="submission" date="2018-05" db="EMBL/GenBank/DDBJ databases">
        <title>Genomic Encyclopedia of Type Strains, Phase IV (KMG-IV): sequencing the most valuable type-strain genomes for metagenomic binning, comparative biology and taxonomic classification.</title>
        <authorList>
            <person name="Goeker M."/>
        </authorList>
    </citation>
    <scope>NUCLEOTIDE SEQUENCE [LARGE SCALE GENOMIC DNA]</scope>
    <source>
        <strain evidence="10 11">DSM 18773</strain>
    </source>
</reference>
<keyword evidence="7" id="KW-1133">Transmembrane helix</keyword>
<dbReference type="SMART" id="SM00283">
    <property type="entry name" value="MA"/>
    <property type="match status" value="1"/>
</dbReference>
<dbReference type="SMART" id="SM00304">
    <property type="entry name" value="HAMP"/>
    <property type="match status" value="1"/>
</dbReference>
<dbReference type="Gene3D" id="1.10.287.950">
    <property type="entry name" value="Methyl-accepting chemotaxis protein"/>
    <property type="match status" value="1"/>
</dbReference>
<dbReference type="Pfam" id="PF05227">
    <property type="entry name" value="CHASE3"/>
    <property type="match status" value="1"/>
</dbReference>
<dbReference type="Pfam" id="PF00672">
    <property type="entry name" value="HAMP"/>
    <property type="match status" value="1"/>
</dbReference>
<dbReference type="PROSITE" id="PS50111">
    <property type="entry name" value="CHEMOTAXIS_TRANSDUC_2"/>
    <property type="match status" value="1"/>
</dbReference>
<keyword evidence="4 6" id="KW-0807">Transducer</keyword>
<organism evidence="10 11">
    <name type="scientific">Tumebacillus permanentifrigoris</name>
    <dbReference type="NCBI Taxonomy" id="378543"/>
    <lineage>
        <taxon>Bacteria</taxon>
        <taxon>Bacillati</taxon>
        <taxon>Bacillota</taxon>
        <taxon>Bacilli</taxon>
        <taxon>Bacillales</taxon>
        <taxon>Alicyclobacillaceae</taxon>
        <taxon>Tumebacillus</taxon>
    </lineage>
</organism>
<dbReference type="InterPro" id="IPR007891">
    <property type="entry name" value="CHASE3"/>
</dbReference>
<evidence type="ECO:0000313" key="11">
    <source>
        <dbReference type="Proteomes" id="UP000245634"/>
    </source>
</evidence>
<evidence type="ECO:0000256" key="1">
    <source>
        <dbReference type="ARBA" id="ARBA00004236"/>
    </source>
</evidence>
<keyword evidence="7" id="KW-0812">Transmembrane</keyword>
<dbReference type="InterPro" id="IPR003660">
    <property type="entry name" value="HAMP_dom"/>
</dbReference>
<comment type="subcellular location">
    <subcellularLocation>
        <location evidence="1">Cell membrane</location>
    </subcellularLocation>
</comment>
<comment type="caution">
    <text evidence="10">The sequence shown here is derived from an EMBL/GenBank/DDBJ whole genome shotgun (WGS) entry which is preliminary data.</text>
</comment>
<sequence length="570" mass="61682">MKMKKMRYSLRVRMVIWNGIVVFLLLLIGWRCYQHFISLEQLEGTVVEQVQPKNKAADALVTDLVSMQNSVRGYLLNGQESSLSSYQATQAKLQKDIETVRSGELNHDVIKDLVEKDVLPKVKDLQVQLDTQIQLGKSGKLAEARAAVAKVDADMAVLRTSDEKLMAEFMKIGKIVWTDGQQAIADAKGWIFYGGASAVVVAVFAIYVFIRTILAPIREINLQLREIAEGDADLTRRLNVKNNDEIGDLAIGYNKMTEKLRDLISQISVSADMVSVSSEELNTSAESTKLATEQISSTIREISAGADHQVESVGSCAGEMERMSSGAQEIARNAGSVSDMAQQTSQIAREGNEAIRSAINQMTSIHTTIGGLSGVVQKLGERSEQIGNILGAITKISAQTNLLALNAAIEAARAGEQGRGFAVVADEVRKLAEQSSMSALEIGELIRAIQDETLQAMQSMDRGNEEVTVGISVVNKAGESFEQILEAVNQVAERIRVVSSASDQMSVGTSQVVHQFETISQVATGTAVGTQNVSAVAQEQLSSMNEIAMSASSLSMLAEELSMLVGKFKF</sequence>
<dbReference type="RefSeq" id="WP_109690631.1">
    <property type="nucleotide sequence ID" value="NZ_QGGL01000017.1"/>
</dbReference>
<gene>
    <name evidence="10" type="ORF">C7459_11767</name>
</gene>
<name>A0A316D6R7_9BACL</name>
<evidence type="ECO:0000256" key="4">
    <source>
        <dbReference type="ARBA" id="ARBA00023224"/>
    </source>
</evidence>
<dbReference type="FunFam" id="1.10.287.950:FF:000001">
    <property type="entry name" value="Methyl-accepting chemotaxis sensory transducer"/>
    <property type="match status" value="1"/>
</dbReference>
<proteinExistence type="inferred from homology"/>
<comment type="similarity">
    <text evidence="5">Belongs to the methyl-accepting chemotaxis (MCP) protein family.</text>
</comment>
<evidence type="ECO:0000256" key="3">
    <source>
        <dbReference type="ARBA" id="ARBA00023136"/>
    </source>
</evidence>
<keyword evidence="3 7" id="KW-0472">Membrane</keyword>
<dbReference type="GO" id="GO:0007165">
    <property type="term" value="P:signal transduction"/>
    <property type="evidence" value="ECO:0007669"/>
    <property type="project" value="UniProtKB-KW"/>
</dbReference>
<evidence type="ECO:0000313" key="10">
    <source>
        <dbReference type="EMBL" id="PWK07468.1"/>
    </source>
</evidence>
<dbReference type="EMBL" id="QGGL01000017">
    <property type="protein sequence ID" value="PWK07468.1"/>
    <property type="molecule type" value="Genomic_DNA"/>
</dbReference>
<accession>A0A316D6R7</accession>
<dbReference type="PROSITE" id="PS50885">
    <property type="entry name" value="HAMP"/>
    <property type="match status" value="1"/>
</dbReference>